<keyword evidence="3" id="KW-1133">Transmembrane helix</keyword>
<dbReference type="Gene3D" id="1.10.287.470">
    <property type="entry name" value="Helix hairpin bin"/>
    <property type="match status" value="1"/>
</dbReference>
<evidence type="ECO:0000256" key="3">
    <source>
        <dbReference type="SAM" id="Phobius"/>
    </source>
</evidence>
<name>A0A4P9VGR4_9GAMM</name>
<dbReference type="Pfam" id="PF25917">
    <property type="entry name" value="BSH_RND"/>
    <property type="match status" value="1"/>
</dbReference>
<keyword evidence="3" id="KW-0472">Membrane</keyword>
<keyword evidence="6" id="KW-1185">Reference proteome</keyword>
<dbReference type="Proteomes" id="UP000257039">
    <property type="component" value="Unassembled WGS sequence"/>
</dbReference>
<dbReference type="InterPro" id="IPR058625">
    <property type="entry name" value="MdtA-like_BSH"/>
</dbReference>
<evidence type="ECO:0000259" key="4">
    <source>
        <dbReference type="Pfam" id="PF25917"/>
    </source>
</evidence>
<reference evidence="5 6" key="1">
    <citation type="submission" date="2017-04" db="EMBL/GenBank/DDBJ databases">
        <title>Draft genome sequence of Zooshikella ganghwensis VG4 isolated from Red Sea sediments.</title>
        <authorList>
            <person name="Rehman Z."/>
            <person name="Alam I."/>
            <person name="Kamau A."/>
            <person name="Bajic V."/>
            <person name="Leiknes T."/>
        </authorList>
    </citation>
    <scope>NUCLEOTIDE SEQUENCE [LARGE SCALE GENOMIC DNA]</scope>
    <source>
        <strain evidence="5 6">VG4</strain>
    </source>
</reference>
<feature type="coiled-coil region" evidence="2">
    <location>
        <begin position="112"/>
        <end position="219"/>
    </location>
</feature>
<dbReference type="Gene3D" id="2.40.420.20">
    <property type="match status" value="1"/>
</dbReference>
<dbReference type="RefSeq" id="WP_094785869.1">
    <property type="nucleotide sequence ID" value="NZ_NDXW01000001.1"/>
</dbReference>
<comment type="caution">
    <text evidence="5">The sequence shown here is derived from an EMBL/GenBank/DDBJ whole genome shotgun (WGS) entry which is preliminary data.</text>
</comment>
<dbReference type="PANTHER" id="PTHR30469:SF15">
    <property type="entry name" value="HLYD FAMILY OF SECRETION PROTEINS"/>
    <property type="match status" value="1"/>
</dbReference>
<sequence length="455" mass="50654">MTSHWLRKKTSLLLVIIIGFLIAFFITQKDQTLKRDERRKPQKLAEYIVAKTIPVKGKAIGYGEVSPEITLDANAQVEGKIIFISPELKKGASVSKGTVLIKIDPSDYQLSLAKAEANLAIYHAERDKLITDKKNTQSLFTIAKQNYTLGLKALERKRKLLKQKSISQSQVEEEEQSLLKLLENKQTLENTLKTLPAQIKVTEAQIIQAQQDIEQQQNNLTRTVITTPFDGRISQVYVEQDQFISRGSKLFTATNIGRVEINAELPITHARVLLTGIDKIKFSGGIPSTQDVLKKLGLEAKVRLVGAFKDVHWPGKAVRLGESINQTSRTISIIVGVDDSYQKVIPGKRPPLLKGMYTEVEFIAPARERLVIPRTAIHQNKVYIVGENNRLTIKPVIIAYHIGELSVIEQGIVDGDKVITTDLIPAVDGMVLQPTVNTMLEKKVAALANAETAFK</sequence>
<dbReference type="AlphaFoldDB" id="A0A4P9VGR4"/>
<protein>
    <submittedName>
        <fullName evidence="5">Biotin/lipoyl-binding protein</fullName>
    </submittedName>
</protein>
<keyword evidence="2" id="KW-0175">Coiled coil</keyword>
<feature type="transmembrane region" description="Helical" evidence="3">
    <location>
        <begin position="12"/>
        <end position="28"/>
    </location>
</feature>
<dbReference type="SUPFAM" id="SSF111369">
    <property type="entry name" value="HlyD-like secretion proteins"/>
    <property type="match status" value="1"/>
</dbReference>
<accession>A0A4P9VGR4</accession>
<dbReference type="Gene3D" id="2.40.30.170">
    <property type="match status" value="1"/>
</dbReference>
<dbReference type="GO" id="GO:1990281">
    <property type="term" value="C:efflux pump complex"/>
    <property type="evidence" value="ECO:0007669"/>
    <property type="project" value="TreeGrafter"/>
</dbReference>
<organism evidence="5 6">
    <name type="scientific">Zooshikella ganghwensis</name>
    <dbReference type="NCBI Taxonomy" id="202772"/>
    <lineage>
        <taxon>Bacteria</taxon>
        <taxon>Pseudomonadati</taxon>
        <taxon>Pseudomonadota</taxon>
        <taxon>Gammaproteobacteria</taxon>
        <taxon>Oceanospirillales</taxon>
        <taxon>Zooshikellaceae</taxon>
        <taxon>Zooshikella</taxon>
    </lineage>
</organism>
<comment type="similarity">
    <text evidence="1">Belongs to the membrane fusion protein (MFP) (TC 8.A.1) family.</text>
</comment>
<dbReference type="PANTHER" id="PTHR30469">
    <property type="entry name" value="MULTIDRUG RESISTANCE PROTEIN MDTA"/>
    <property type="match status" value="1"/>
</dbReference>
<keyword evidence="3" id="KW-0812">Transmembrane</keyword>
<evidence type="ECO:0000256" key="2">
    <source>
        <dbReference type="SAM" id="Coils"/>
    </source>
</evidence>
<evidence type="ECO:0000256" key="1">
    <source>
        <dbReference type="ARBA" id="ARBA00009477"/>
    </source>
</evidence>
<dbReference type="GO" id="GO:0015562">
    <property type="term" value="F:efflux transmembrane transporter activity"/>
    <property type="evidence" value="ECO:0007669"/>
    <property type="project" value="TreeGrafter"/>
</dbReference>
<feature type="domain" description="Multidrug resistance protein MdtA-like barrel-sandwich hybrid" evidence="4">
    <location>
        <begin position="73"/>
        <end position="253"/>
    </location>
</feature>
<proteinExistence type="inferred from homology"/>
<evidence type="ECO:0000313" key="5">
    <source>
        <dbReference type="EMBL" id="RDH42348.1"/>
    </source>
</evidence>
<gene>
    <name evidence="5" type="ORF">B9G39_02205</name>
</gene>
<dbReference type="EMBL" id="NDXW01000001">
    <property type="protein sequence ID" value="RDH42348.1"/>
    <property type="molecule type" value="Genomic_DNA"/>
</dbReference>
<dbReference type="Gene3D" id="2.40.50.100">
    <property type="match status" value="1"/>
</dbReference>
<evidence type="ECO:0000313" key="6">
    <source>
        <dbReference type="Proteomes" id="UP000257039"/>
    </source>
</evidence>